<keyword evidence="5" id="KW-1185">Reference proteome</keyword>
<name>A0ABN0W000_9BACI</name>
<proteinExistence type="inferred from homology"/>
<comment type="similarity">
    <text evidence="1">Belongs to the nitroreductase family.</text>
</comment>
<protein>
    <submittedName>
        <fullName evidence="4">Nitroreductase family protein</fullName>
    </submittedName>
</protein>
<dbReference type="InterPro" id="IPR000415">
    <property type="entry name" value="Nitroreductase-like"/>
</dbReference>
<accession>A0ABN0W000</accession>
<dbReference type="Pfam" id="PF00881">
    <property type="entry name" value="Nitroreductase"/>
    <property type="match status" value="1"/>
</dbReference>
<feature type="domain" description="Nitroreductase" evidence="3">
    <location>
        <begin position="12"/>
        <end position="185"/>
    </location>
</feature>
<evidence type="ECO:0000313" key="4">
    <source>
        <dbReference type="EMBL" id="GAA0321607.1"/>
    </source>
</evidence>
<gene>
    <name evidence="4" type="ORF">GCM10008967_10130</name>
</gene>
<dbReference type="Gene3D" id="3.40.109.10">
    <property type="entry name" value="NADH Oxidase"/>
    <property type="match status" value="1"/>
</dbReference>
<dbReference type="RefSeq" id="WP_343796938.1">
    <property type="nucleotide sequence ID" value="NZ_BAAADJ010000010.1"/>
</dbReference>
<sequence>MEKKISLRDVMKNRKSIRKYKNKKIPNEVIHEIFELTKTAPSSWNLHHWKFIIIEKEETKKMVYPIAYNQEQVATCSHLIVVLGDTEAYKNLEKVYSEQVKAGYMTEEVKNRFMENIPLHYQLKKSFGIYDAIRNASLAAMQLMLAAKSFGVDSCPMLSFKEPELKEVLQIPNRYYPTMLISLGYGDTPAYNTVRLPVEELICFDRFY</sequence>
<evidence type="ECO:0000256" key="2">
    <source>
        <dbReference type="ARBA" id="ARBA00023002"/>
    </source>
</evidence>
<organism evidence="4 5">
    <name type="scientific">Bacillus carboniphilus</name>
    <dbReference type="NCBI Taxonomy" id="86663"/>
    <lineage>
        <taxon>Bacteria</taxon>
        <taxon>Bacillati</taxon>
        <taxon>Bacillota</taxon>
        <taxon>Bacilli</taxon>
        <taxon>Bacillales</taxon>
        <taxon>Bacillaceae</taxon>
        <taxon>Bacillus</taxon>
    </lineage>
</organism>
<dbReference type="PANTHER" id="PTHR43673:SF10">
    <property type="entry name" value="NADH DEHYDROGENASE_NAD(P)H NITROREDUCTASE XCC3605-RELATED"/>
    <property type="match status" value="1"/>
</dbReference>
<dbReference type="InterPro" id="IPR029479">
    <property type="entry name" value="Nitroreductase"/>
</dbReference>
<keyword evidence="2" id="KW-0560">Oxidoreductase</keyword>
<evidence type="ECO:0000256" key="1">
    <source>
        <dbReference type="ARBA" id="ARBA00007118"/>
    </source>
</evidence>
<comment type="caution">
    <text evidence="4">The sequence shown here is derived from an EMBL/GenBank/DDBJ whole genome shotgun (WGS) entry which is preliminary data.</text>
</comment>
<evidence type="ECO:0000259" key="3">
    <source>
        <dbReference type="Pfam" id="PF00881"/>
    </source>
</evidence>
<reference evidence="4 5" key="1">
    <citation type="journal article" date="2019" name="Int. J. Syst. Evol. Microbiol.">
        <title>The Global Catalogue of Microorganisms (GCM) 10K type strain sequencing project: providing services to taxonomists for standard genome sequencing and annotation.</title>
        <authorList>
            <consortium name="The Broad Institute Genomics Platform"/>
            <consortium name="The Broad Institute Genome Sequencing Center for Infectious Disease"/>
            <person name="Wu L."/>
            <person name="Ma J."/>
        </authorList>
    </citation>
    <scope>NUCLEOTIDE SEQUENCE [LARGE SCALE GENOMIC DNA]</scope>
    <source>
        <strain evidence="4 5">JCM 9731</strain>
    </source>
</reference>
<dbReference type="CDD" id="cd02137">
    <property type="entry name" value="MhqN-like"/>
    <property type="match status" value="1"/>
</dbReference>
<dbReference type="EMBL" id="BAAADJ010000010">
    <property type="protein sequence ID" value="GAA0321607.1"/>
    <property type="molecule type" value="Genomic_DNA"/>
</dbReference>
<evidence type="ECO:0000313" key="5">
    <source>
        <dbReference type="Proteomes" id="UP001500782"/>
    </source>
</evidence>
<dbReference type="SUPFAM" id="SSF55469">
    <property type="entry name" value="FMN-dependent nitroreductase-like"/>
    <property type="match status" value="1"/>
</dbReference>
<dbReference type="Proteomes" id="UP001500782">
    <property type="component" value="Unassembled WGS sequence"/>
</dbReference>
<dbReference type="PANTHER" id="PTHR43673">
    <property type="entry name" value="NAD(P)H NITROREDUCTASE YDGI-RELATED"/>
    <property type="match status" value="1"/>
</dbReference>